<evidence type="ECO:0000256" key="3">
    <source>
        <dbReference type="ARBA" id="ARBA00023015"/>
    </source>
</evidence>
<feature type="domain" description="HTH gntR-type" evidence="6">
    <location>
        <begin position="10"/>
        <end position="78"/>
    </location>
</feature>
<dbReference type="Pfam" id="PF00155">
    <property type="entry name" value="Aminotran_1_2"/>
    <property type="match status" value="1"/>
</dbReference>
<dbReference type="AlphaFoldDB" id="A0A1W1VJC2"/>
<evidence type="ECO:0000256" key="4">
    <source>
        <dbReference type="ARBA" id="ARBA00023125"/>
    </source>
</evidence>
<dbReference type="Proteomes" id="UP000192368">
    <property type="component" value="Unassembled WGS sequence"/>
</dbReference>
<keyword evidence="3" id="KW-0805">Transcription regulation</keyword>
<dbReference type="InterPro" id="IPR015424">
    <property type="entry name" value="PyrdxlP-dep_Trfase"/>
</dbReference>
<dbReference type="Gene3D" id="3.40.640.10">
    <property type="entry name" value="Type I PLP-dependent aspartate aminotransferase-like (Major domain)"/>
    <property type="match status" value="1"/>
</dbReference>
<keyword evidence="8" id="KW-1185">Reference proteome</keyword>
<evidence type="ECO:0000256" key="1">
    <source>
        <dbReference type="ARBA" id="ARBA00005384"/>
    </source>
</evidence>
<keyword evidence="7" id="KW-0032">Aminotransferase</keyword>
<dbReference type="GO" id="GO:0003700">
    <property type="term" value="F:DNA-binding transcription factor activity"/>
    <property type="evidence" value="ECO:0007669"/>
    <property type="project" value="InterPro"/>
</dbReference>
<dbReference type="InterPro" id="IPR000524">
    <property type="entry name" value="Tscrpt_reg_HTH_GntR"/>
</dbReference>
<evidence type="ECO:0000256" key="2">
    <source>
        <dbReference type="ARBA" id="ARBA00022898"/>
    </source>
</evidence>
<dbReference type="GO" id="GO:0030170">
    <property type="term" value="F:pyridoxal phosphate binding"/>
    <property type="evidence" value="ECO:0007669"/>
    <property type="project" value="InterPro"/>
</dbReference>
<evidence type="ECO:0000259" key="6">
    <source>
        <dbReference type="PROSITE" id="PS50949"/>
    </source>
</evidence>
<dbReference type="SUPFAM" id="SSF46785">
    <property type="entry name" value="Winged helix' DNA-binding domain"/>
    <property type="match status" value="1"/>
</dbReference>
<comment type="similarity">
    <text evidence="1">In the C-terminal section; belongs to the class-I pyridoxal-phosphate-dependent aminotransferase family.</text>
</comment>
<dbReference type="EMBL" id="FWWR01000017">
    <property type="protein sequence ID" value="SMB93034.1"/>
    <property type="molecule type" value="Genomic_DNA"/>
</dbReference>
<dbReference type="PANTHER" id="PTHR46577:SF1">
    <property type="entry name" value="HTH-TYPE TRANSCRIPTIONAL REGULATORY PROTEIN GABR"/>
    <property type="match status" value="1"/>
</dbReference>
<organism evidence="7 8">
    <name type="scientific">Peptoniphilus asaccharolyticus DSM 20463</name>
    <dbReference type="NCBI Taxonomy" id="573058"/>
    <lineage>
        <taxon>Bacteria</taxon>
        <taxon>Bacillati</taxon>
        <taxon>Bacillota</taxon>
        <taxon>Tissierellia</taxon>
        <taxon>Tissierellales</taxon>
        <taxon>Peptoniphilaceae</taxon>
        <taxon>Peptoniphilus</taxon>
    </lineage>
</organism>
<dbReference type="InterPro" id="IPR051446">
    <property type="entry name" value="HTH_trans_reg/aminotransferase"/>
</dbReference>
<dbReference type="Pfam" id="PF00392">
    <property type="entry name" value="GntR"/>
    <property type="match status" value="1"/>
</dbReference>
<keyword evidence="2" id="KW-0663">Pyridoxal phosphate</keyword>
<dbReference type="InterPro" id="IPR036388">
    <property type="entry name" value="WH-like_DNA-bd_sf"/>
</dbReference>
<keyword evidence="7" id="KW-0808">Transferase</keyword>
<dbReference type="CDD" id="cd07377">
    <property type="entry name" value="WHTH_GntR"/>
    <property type="match status" value="1"/>
</dbReference>
<keyword evidence="4" id="KW-0238">DNA-binding</keyword>
<dbReference type="InterPro" id="IPR015421">
    <property type="entry name" value="PyrdxlP-dep_Trfase_major"/>
</dbReference>
<dbReference type="SMART" id="SM00345">
    <property type="entry name" value="HTH_GNTR"/>
    <property type="match status" value="1"/>
</dbReference>
<dbReference type="STRING" id="573058.SAMN00017477_2010"/>
<sequence>MITLHFEDKTKLYEQIYTYFSEQIKLGNLKWKDKLPSRRSLSQHLGVSLNTVKMAYEQLAEEGYIVSDERRGFFVDKLHTEGFNISHENIDFEKPKVKEYKYNFSHNSIDMNKLPVSVLKRCANDAMQALTNTERQKGGLWSLRIEIAKYLRERRGVITSPENIIVTGGYGEHIFILMAIIDSPVFAMEDPGYKKTLDTINEITAKVYRIPLDKYGFSVANLENTNANIAIVTPNHQFPTGTIMVLRRRQRLLEWAEKGERYIVEDDYDSDFKYVGSPIPALKSLDKNDKVILSGSFSKSVGQFLGVSYLVLPDKLKEKYKKTYIPTSGASIIQQNILERFMSTGGFEKHLNRMNAHYRKKRSVLIKAFKKDGLEILGADAGMHFILRVDTKLWNLNNLAERLEENSIRLNTVSDYSLNESYKKDLIIGFGGIEEGELEKTAYKLLEVLKY</sequence>
<evidence type="ECO:0000256" key="5">
    <source>
        <dbReference type="ARBA" id="ARBA00023163"/>
    </source>
</evidence>
<protein>
    <submittedName>
        <fullName evidence="7">GntR family transcriptional regulator / MocR family aminotransferase</fullName>
    </submittedName>
</protein>
<proteinExistence type="inferred from homology"/>
<dbReference type="OrthoDB" id="9808770at2"/>
<reference evidence="8" key="1">
    <citation type="submission" date="2017-04" db="EMBL/GenBank/DDBJ databases">
        <authorList>
            <person name="Varghese N."/>
            <person name="Submissions S."/>
        </authorList>
    </citation>
    <scope>NUCLEOTIDE SEQUENCE [LARGE SCALE GENOMIC DNA]</scope>
    <source>
        <strain evidence="8">DSM 20463</strain>
    </source>
</reference>
<dbReference type="InterPro" id="IPR004839">
    <property type="entry name" value="Aminotransferase_I/II_large"/>
</dbReference>
<dbReference type="CDD" id="cd00609">
    <property type="entry name" value="AAT_like"/>
    <property type="match status" value="1"/>
</dbReference>
<dbReference type="GO" id="GO:0003677">
    <property type="term" value="F:DNA binding"/>
    <property type="evidence" value="ECO:0007669"/>
    <property type="project" value="UniProtKB-KW"/>
</dbReference>
<gene>
    <name evidence="7" type="ORF">SAMN00017477_2010</name>
</gene>
<accession>A0A1W1VJC2</accession>
<evidence type="ECO:0000313" key="7">
    <source>
        <dbReference type="EMBL" id="SMB93034.1"/>
    </source>
</evidence>
<dbReference type="PROSITE" id="PS50949">
    <property type="entry name" value="HTH_GNTR"/>
    <property type="match status" value="1"/>
</dbReference>
<evidence type="ECO:0000313" key="8">
    <source>
        <dbReference type="Proteomes" id="UP000192368"/>
    </source>
</evidence>
<dbReference type="PANTHER" id="PTHR46577">
    <property type="entry name" value="HTH-TYPE TRANSCRIPTIONAL REGULATORY PROTEIN GABR"/>
    <property type="match status" value="1"/>
</dbReference>
<name>A0A1W1VJC2_PEPAS</name>
<dbReference type="RefSeq" id="WP_084231522.1">
    <property type="nucleotide sequence ID" value="NZ_FWWR01000017.1"/>
</dbReference>
<dbReference type="SUPFAM" id="SSF53383">
    <property type="entry name" value="PLP-dependent transferases"/>
    <property type="match status" value="1"/>
</dbReference>
<dbReference type="GO" id="GO:0008483">
    <property type="term" value="F:transaminase activity"/>
    <property type="evidence" value="ECO:0007669"/>
    <property type="project" value="UniProtKB-KW"/>
</dbReference>
<keyword evidence="5" id="KW-0804">Transcription</keyword>
<dbReference type="Gene3D" id="1.10.10.10">
    <property type="entry name" value="Winged helix-like DNA-binding domain superfamily/Winged helix DNA-binding domain"/>
    <property type="match status" value="1"/>
</dbReference>
<dbReference type="InterPro" id="IPR036390">
    <property type="entry name" value="WH_DNA-bd_sf"/>
</dbReference>